<dbReference type="Proteomes" id="UP000013070">
    <property type="component" value="Unassembled WGS sequence"/>
</dbReference>
<dbReference type="eggNOG" id="ENOG5032971">
    <property type="taxonomic scope" value="Bacteria"/>
</dbReference>
<keyword evidence="2" id="KW-1185">Reference proteome</keyword>
<sequence>MNIYFKQLLEWMNQNASIEEQVLIQALFLLRVHYSLAGIVVICQRIFTLVGDDELPEFRDELNTLKIISTLQYSDQYSHFFSETIDRNRHTPTPLRPYTGDSGICDLLLIQAGRSRNNESFDKVIIWFLEQIFNFQKKVHTLELYSSYLTSDGSIKLKDQKGSRVYNAFLAIRLLGDAGNTQNLEDVKASLLQNSPKQLIQLMSVHNKDEQLNKIYYALKLFLSQIWQNNRQKNNKKRREFLHRIGLKHRKLILQRYGSLSIAIQPLEDVDEIHRGL</sequence>
<proteinExistence type="predicted"/>
<protein>
    <submittedName>
        <fullName evidence="1">Uncharacterized protein</fullName>
    </submittedName>
</protein>
<dbReference type="HOGENOM" id="CLU_1048182_0_0_6"/>
<name>N8VLU2_9GAMM</name>
<evidence type="ECO:0000313" key="2">
    <source>
        <dbReference type="Proteomes" id="UP000013070"/>
    </source>
</evidence>
<dbReference type="EMBL" id="APPE01000020">
    <property type="protein sequence ID" value="ENV00872.1"/>
    <property type="molecule type" value="Genomic_DNA"/>
</dbReference>
<dbReference type="AlphaFoldDB" id="N8VLU2"/>
<gene>
    <name evidence="1" type="ORF">F969_00185</name>
</gene>
<accession>N8VLU2</accession>
<comment type="caution">
    <text evidence="1">The sequence shown here is derived from an EMBL/GenBank/DDBJ whole genome shotgun (WGS) entry which is preliminary data.</text>
</comment>
<reference evidence="1 2" key="1">
    <citation type="submission" date="2013-02" db="EMBL/GenBank/DDBJ databases">
        <title>The Genome Sequence of Acinetobacter sp. NIPH 899.</title>
        <authorList>
            <consortium name="The Broad Institute Genome Sequencing Platform"/>
            <consortium name="The Broad Institute Genome Sequencing Center for Infectious Disease"/>
            <person name="Cerqueira G."/>
            <person name="Feldgarden M."/>
            <person name="Courvalin P."/>
            <person name="Perichon B."/>
            <person name="Grillot-Courvalin C."/>
            <person name="Clermont D."/>
            <person name="Rocha E."/>
            <person name="Yoon E.-J."/>
            <person name="Nemec A."/>
            <person name="Walker B."/>
            <person name="Young S.K."/>
            <person name="Zeng Q."/>
            <person name="Gargeya S."/>
            <person name="Fitzgerald M."/>
            <person name="Haas B."/>
            <person name="Abouelleil A."/>
            <person name="Alvarado L."/>
            <person name="Arachchi H.M."/>
            <person name="Berlin A.M."/>
            <person name="Chapman S.B."/>
            <person name="Dewar J."/>
            <person name="Goldberg J."/>
            <person name="Griggs A."/>
            <person name="Gujja S."/>
            <person name="Hansen M."/>
            <person name="Howarth C."/>
            <person name="Imamovic A."/>
            <person name="Larimer J."/>
            <person name="McCowan C."/>
            <person name="Murphy C."/>
            <person name="Neiman D."/>
            <person name="Pearson M."/>
            <person name="Priest M."/>
            <person name="Roberts A."/>
            <person name="Saif S."/>
            <person name="Shea T."/>
            <person name="Sisk P."/>
            <person name="Sykes S."/>
            <person name="Wortman J."/>
            <person name="Nusbaum C."/>
            <person name="Birren B."/>
        </authorList>
    </citation>
    <scope>NUCLEOTIDE SEQUENCE [LARGE SCALE GENOMIC DNA]</scope>
    <source>
        <strain evidence="1 2">NIPH 899</strain>
    </source>
</reference>
<evidence type="ECO:0000313" key="1">
    <source>
        <dbReference type="EMBL" id="ENV00872.1"/>
    </source>
</evidence>
<organism evidence="1 2">
    <name type="scientific">Acinetobacter variabilis</name>
    <dbReference type="NCBI Taxonomy" id="70346"/>
    <lineage>
        <taxon>Bacteria</taxon>
        <taxon>Pseudomonadati</taxon>
        <taxon>Pseudomonadota</taxon>
        <taxon>Gammaproteobacteria</taxon>
        <taxon>Moraxellales</taxon>
        <taxon>Moraxellaceae</taxon>
        <taxon>Acinetobacter</taxon>
    </lineage>
</organism>
<dbReference type="PATRIC" id="fig|1217710.3.peg.169"/>